<name>A0A6P8W9F7_DROAB</name>
<dbReference type="PANTHER" id="PTHR43142:SF1">
    <property type="entry name" value="CARBOXYLIC ESTER HYDROLASE"/>
    <property type="match status" value="1"/>
</dbReference>
<reference evidence="9" key="1">
    <citation type="submission" date="2025-08" db="UniProtKB">
        <authorList>
            <consortium name="RefSeq"/>
        </authorList>
    </citation>
    <scope>IDENTIFICATION</scope>
    <source>
        <strain evidence="9">15112-1751.03</strain>
        <tissue evidence="9">Whole Adult</tissue>
    </source>
</reference>
<dbReference type="OrthoDB" id="6846267at2759"/>
<dbReference type="Proteomes" id="UP000515160">
    <property type="component" value="Chromosome 2L"/>
</dbReference>
<dbReference type="GO" id="GO:0052689">
    <property type="term" value="F:carboxylic ester hydrolase activity"/>
    <property type="evidence" value="ECO:0007669"/>
    <property type="project" value="UniProtKB-KW"/>
</dbReference>
<evidence type="ECO:0000313" key="8">
    <source>
        <dbReference type="Proteomes" id="UP000515160"/>
    </source>
</evidence>
<dbReference type="InterPro" id="IPR002018">
    <property type="entry name" value="CarbesteraseB"/>
</dbReference>
<feature type="chain" id="PRO_5039749244" description="Carboxylic ester hydrolase" evidence="6">
    <location>
        <begin position="27"/>
        <end position="559"/>
    </location>
</feature>
<dbReference type="Pfam" id="PF00135">
    <property type="entry name" value="COesterase"/>
    <property type="match status" value="1"/>
</dbReference>
<dbReference type="Gene3D" id="3.40.50.1820">
    <property type="entry name" value="alpha/beta hydrolase"/>
    <property type="match status" value="1"/>
</dbReference>
<evidence type="ECO:0000256" key="4">
    <source>
        <dbReference type="ARBA" id="ARBA00023157"/>
    </source>
</evidence>
<keyword evidence="3 6" id="KW-0378">Hydrolase</keyword>
<evidence type="ECO:0000256" key="6">
    <source>
        <dbReference type="RuleBase" id="RU361235"/>
    </source>
</evidence>
<accession>A0A6P8W9F7</accession>
<organism evidence="8 9">
    <name type="scientific">Drosophila albomicans</name>
    <name type="common">Fruit fly</name>
    <dbReference type="NCBI Taxonomy" id="7291"/>
    <lineage>
        <taxon>Eukaryota</taxon>
        <taxon>Metazoa</taxon>
        <taxon>Ecdysozoa</taxon>
        <taxon>Arthropoda</taxon>
        <taxon>Hexapoda</taxon>
        <taxon>Insecta</taxon>
        <taxon>Pterygota</taxon>
        <taxon>Neoptera</taxon>
        <taxon>Endopterygota</taxon>
        <taxon>Diptera</taxon>
        <taxon>Brachycera</taxon>
        <taxon>Muscomorpha</taxon>
        <taxon>Ephydroidea</taxon>
        <taxon>Drosophilidae</taxon>
        <taxon>Drosophila</taxon>
    </lineage>
</organism>
<keyword evidence="4" id="KW-1015">Disulfide bond</keyword>
<comment type="similarity">
    <text evidence="1 6">Belongs to the type-B carboxylesterase/lipase family.</text>
</comment>
<evidence type="ECO:0000256" key="5">
    <source>
        <dbReference type="ARBA" id="ARBA00023180"/>
    </source>
</evidence>
<evidence type="ECO:0000313" key="9">
    <source>
        <dbReference type="RefSeq" id="XP_034100311.2"/>
    </source>
</evidence>
<proteinExistence type="inferred from homology"/>
<dbReference type="InterPro" id="IPR029058">
    <property type="entry name" value="AB_hydrolase_fold"/>
</dbReference>
<dbReference type="PANTHER" id="PTHR43142">
    <property type="entry name" value="CARBOXYLIC ESTER HYDROLASE"/>
    <property type="match status" value="1"/>
</dbReference>
<protein>
    <recommendedName>
        <fullName evidence="6">Carboxylic ester hydrolase</fullName>
        <ecNumber evidence="6">3.1.1.-</ecNumber>
    </recommendedName>
</protein>
<keyword evidence="6" id="KW-0732">Signal</keyword>
<dbReference type="SUPFAM" id="SSF53474">
    <property type="entry name" value="alpha/beta-Hydrolases"/>
    <property type="match status" value="1"/>
</dbReference>
<evidence type="ECO:0000259" key="7">
    <source>
        <dbReference type="Pfam" id="PF00135"/>
    </source>
</evidence>
<dbReference type="RefSeq" id="XP_034100311.2">
    <property type="nucleotide sequence ID" value="XM_034244420.2"/>
</dbReference>
<dbReference type="InterPro" id="IPR019826">
    <property type="entry name" value="Carboxylesterase_B_AS"/>
</dbReference>
<dbReference type="AlphaFoldDB" id="A0A6P8W9F7"/>
<sequence length="559" mass="62897">MACPLNIVVLLVSLLVQLVLLVPANGQSDEDPLVRTTLGSIQGTRMESFSGKTIYAFRGIPYAEPPLGELRFEAPKPYPSWGNTTLKATADSLVCPQTGITLLMSEDCLKLNVFTKNLTAQLPVIVYIHGGANKIGSGHSTYEAGPQYLMDHDVVFVAFNYRLGALGFLRGGNYGYLDQVMALEWVQAHISKFGGDPQMVTIMGMSAGSMAVSLHLASPLSKGLFHRAIMMSGSATNHYSIHNEFWSRLLARQVGCPMYNSFDMVECLRTVTWQRIVEICSQWEQYKFINMKWNYEIDNYFLPKHPSALIDQGQFNKVPILASWTANELDYTTLAQVENELLLHDINENFNEYAPEFFLFDYNPTKSQRIKNFYLGQQLRELGRDNIEAFGRIFSDGIIGHGVHRLVDMARKYTNVYYSRMDYVGQRSLSAPLNEDMTLRGVGHADDLQYVMPSLWYGTIMSKDHADLFMMQRLTEWFVHFATTGKPVTDSSIWPACNATSVQLLYNDRTTYVGPAAYVARFAVWDQLFPKTSGEAASIVAPRRLGLALALAVLIHRLM</sequence>
<evidence type="ECO:0000256" key="3">
    <source>
        <dbReference type="ARBA" id="ARBA00022801"/>
    </source>
</evidence>
<keyword evidence="8" id="KW-1185">Reference proteome</keyword>
<dbReference type="EC" id="3.1.1.-" evidence="6"/>
<feature type="domain" description="Carboxylesterase type B" evidence="7">
    <location>
        <begin position="31"/>
        <end position="509"/>
    </location>
</feature>
<evidence type="ECO:0000256" key="1">
    <source>
        <dbReference type="ARBA" id="ARBA00005964"/>
    </source>
</evidence>
<keyword evidence="2" id="KW-0719">Serine esterase</keyword>
<feature type="signal peptide" evidence="6">
    <location>
        <begin position="1"/>
        <end position="26"/>
    </location>
</feature>
<gene>
    <name evidence="9" type="primary">LOC117565359</name>
</gene>
<dbReference type="PROSITE" id="PS00122">
    <property type="entry name" value="CARBOXYLESTERASE_B_1"/>
    <property type="match status" value="1"/>
</dbReference>
<evidence type="ECO:0000256" key="2">
    <source>
        <dbReference type="ARBA" id="ARBA00022487"/>
    </source>
</evidence>
<dbReference type="GeneID" id="117565359"/>
<keyword evidence="5" id="KW-0325">Glycoprotein</keyword>